<dbReference type="AlphaFoldDB" id="A0A165KLQ2"/>
<organism evidence="2 3">
    <name type="scientific">Daedalea quercina L-15889</name>
    <dbReference type="NCBI Taxonomy" id="1314783"/>
    <lineage>
        <taxon>Eukaryota</taxon>
        <taxon>Fungi</taxon>
        <taxon>Dikarya</taxon>
        <taxon>Basidiomycota</taxon>
        <taxon>Agaricomycotina</taxon>
        <taxon>Agaricomycetes</taxon>
        <taxon>Polyporales</taxon>
        <taxon>Fomitopsis</taxon>
    </lineage>
</organism>
<accession>A0A165KLQ2</accession>
<proteinExistence type="predicted"/>
<sequence length="244" mass="26081">MAAVPAQIGVKDVLDAQPDRGVDVPIGLCEVDAEELFETIHPRRVRLAERFRKMLTIVASNLQFVFACTVQAALSTIAGLYTLGKDKAGAMEVDDIVLGSVACAAIIAYLTVSITVIFNILSVGLEFRTERARLADTENHRQALPKSLKVLLLERNRNVCEKHADPFLKTLGFVASSVYSPALAVWIRNGGSGVAEGTMSTTDALACGAAGTATTLVVSVVIVFEMIGVGFLMGKVAVRMWGTR</sequence>
<evidence type="ECO:0000256" key="1">
    <source>
        <dbReference type="SAM" id="Phobius"/>
    </source>
</evidence>
<feature type="transmembrane region" description="Helical" evidence="1">
    <location>
        <begin position="208"/>
        <end position="234"/>
    </location>
</feature>
<evidence type="ECO:0000313" key="2">
    <source>
        <dbReference type="EMBL" id="KZT63294.1"/>
    </source>
</evidence>
<keyword evidence="1" id="KW-0812">Transmembrane</keyword>
<feature type="transmembrane region" description="Helical" evidence="1">
    <location>
        <begin position="96"/>
        <end position="121"/>
    </location>
</feature>
<keyword evidence="3" id="KW-1185">Reference proteome</keyword>
<name>A0A165KLQ2_9APHY</name>
<keyword evidence="1" id="KW-1133">Transmembrane helix</keyword>
<gene>
    <name evidence="2" type="ORF">DAEQUDRAFT_770747</name>
</gene>
<dbReference type="Proteomes" id="UP000076727">
    <property type="component" value="Unassembled WGS sequence"/>
</dbReference>
<dbReference type="EMBL" id="KV429201">
    <property type="protein sequence ID" value="KZT63294.1"/>
    <property type="molecule type" value="Genomic_DNA"/>
</dbReference>
<evidence type="ECO:0000313" key="3">
    <source>
        <dbReference type="Proteomes" id="UP000076727"/>
    </source>
</evidence>
<reference evidence="2 3" key="1">
    <citation type="journal article" date="2016" name="Mol. Biol. Evol.">
        <title>Comparative Genomics of Early-Diverging Mushroom-Forming Fungi Provides Insights into the Origins of Lignocellulose Decay Capabilities.</title>
        <authorList>
            <person name="Nagy L.G."/>
            <person name="Riley R."/>
            <person name="Tritt A."/>
            <person name="Adam C."/>
            <person name="Daum C."/>
            <person name="Floudas D."/>
            <person name="Sun H."/>
            <person name="Yadav J.S."/>
            <person name="Pangilinan J."/>
            <person name="Larsson K.H."/>
            <person name="Matsuura K."/>
            <person name="Barry K."/>
            <person name="Labutti K."/>
            <person name="Kuo R."/>
            <person name="Ohm R.A."/>
            <person name="Bhattacharya S.S."/>
            <person name="Shirouzu T."/>
            <person name="Yoshinaga Y."/>
            <person name="Martin F.M."/>
            <person name="Grigoriev I.V."/>
            <person name="Hibbett D.S."/>
        </authorList>
    </citation>
    <scope>NUCLEOTIDE SEQUENCE [LARGE SCALE GENOMIC DNA]</scope>
    <source>
        <strain evidence="2 3">L-15889</strain>
    </source>
</reference>
<keyword evidence="1" id="KW-0472">Membrane</keyword>
<protein>
    <submittedName>
        <fullName evidence="2">Uncharacterized protein</fullName>
    </submittedName>
</protein>
<feature type="transmembrane region" description="Helical" evidence="1">
    <location>
        <begin position="54"/>
        <end position="84"/>
    </location>
</feature>